<organism evidence="2 3">
    <name type="scientific">Sphingobacterium corticibacter</name>
    <dbReference type="NCBI Taxonomy" id="2171749"/>
    <lineage>
        <taxon>Bacteria</taxon>
        <taxon>Pseudomonadati</taxon>
        <taxon>Bacteroidota</taxon>
        <taxon>Sphingobacteriia</taxon>
        <taxon>Sphingobacteriales</taxon>
        <taxon>Sphingobacteriaceae</taxon>
        <taxon>Sphingobacterium</taxon>
    </lineage>
</organism>
<dbReference type="PROSITE" id="PS51729">
    <property type="entry name" value="GNAT_YJDJ"/>
    <property type="match status" value="1"/>
</dbReference>
<dbReference type="OrthoDB" id="1120671at2"/>
<dbReference type="AlphaFoldDB" id="A0A2T8HKI4"/>
<dbReference type="SUPFAM" id="SSF55729">
    <property type="entry name" value="Acyl-CoA N-acyltransferases (Nat)"/>
    <property type="match status" value="1"/>
</dbReference>
<evidence type="ECO:0000259" key="1">
    <source>
        <dbReference type="PROSITE" id="PS51729"/>
    </source>
</evidence>
<proteinExistence type="predicted"/>
<protein>
    <submittedName>
        <fullName evidence="2">N-acetyltransferase</fullName>
    </submittedName>
</protein>
<gene>
    <name evidence="2" type="ORF">DC487_08505</name>
</gene>
<sequence>MERTEVVLDEKNGGEIQLFSDDKKAGKMDIAISRDLLRIFHTEVRDEYAGKGFSKLLLDKLVSFARENSLKIIPICPFVNAQFKKRPEEFEDVWYKR</sequence>
<dbReference type="EMBL" id="QDKG01000002">
    <property type="protein sequence ID" value="PVH25951.1"/>
    <property type="molecule type" value="Genomic_DNA"/>
</dbReference>
<evidence type="ECO:0000313" key="2">
    <source>
        <dbReference type="EMBL" id="PVH25951.1"/>
    </source>
</evidence>
<dbReference type="GO" id="GO:0016740">
    <property type="term" value="F:transferase activity"/>
    <property type="evidence" value="ECO:0007669"/>
    <property type="project" value="UniProtKB-KW"/>
</dbReference>
<evidence type="ECO:0000313" key="3">
    <source>
        <dbReference type="Proteomes" id="UP000245627"/>
    </source>
</evidence>
<accession>A0A2T8HKI4</accession>
<keyword evidence="2" id="KW-0808">Transferase</keyword>
<name>A0A2T8HKI4_9SPHI</name>
<reference evidence="2 3" key="1">
    <citation type="submission" date="2018-04" db="EMBL/GenBank/DDBJ databases">
        <title>Sphingobacterium cortibacter sp. nov.</title>
        <authorList>
            <person name="Li Y."/>
        </authorList>
    </citation>
    <scope>NUCLEOTIDE SEQUENCE [LARGE SCALE GENOMIC DNA]</scope>
    <source>
        <strain evidence="2 3">2c-3</strain>
    </source>
</reference>
<dbReference type="Gene3D" id="3.40.630.30">
    <property type="match status" value="1"/>
</dbReference>
<dbReference type="RefSeq" id="WP_116775522.1">
    <property type="nucleotide sequence ID" value="NZ_QDKG01000002.1"/>
</dbReference>
<dbReference type="InterPro" id="IPR016181">
    <property type="entry name" value="Acyl_CoA_acyltransferase"/>
</dbReference>
<dbReference type="Pfam" id="PF14542">
    <property type="entry name" value="Acetyltransf_CG"/>
    <property type="match status" value="1"/>
</dbReference>
<comment type="caution">
    <text evidence="2">The sequence shown here is derived from an EMBL/GenBank/DDBJ whole genome shotgun (WGS) entry which is preliminary data.</text>
</comment>
<keyword evidence="3" id="KW-1185">Reference proteome</keyword>
<feature type="domain" description="N-acetyltransferase" evidence="1">
    <location>
        <begin position="8"/>
        <end position="95"/>
    </location>
</feature>
<dbReference type="Proteomes" id="UP000245627">
    <property type="component" value="Unassembled WGS sequence"/>
</dbReference>
<dbReference type="InterPro" id="IPR031165">
    <property type="entry name" value="GNAT_YJDJ"/>
</dbReference>